<protein>
    <submittedName>
        <fullName evidence="2">YcaO-like family protein</fullName>
    </submittedName>
</protein>
<dbReference type="PANTHER" id="PTHR37809:SF1">
    <property type="entry name" value="RIBOSOMAL PROTEIN S12 METHYLTHIOTRANSFERASE ACCESSORY FACTOR YCAO"/>
    <property type="match status" value="1"/>
</dbReference>
<dbReference type="PROSITE" id="PS51664">
    <property type="entry name" value="YCAO"/>
    <property type="match status" value="1"/>
</dbReference>
<dbReference type="Pfam" id="PF02624">
    <property type="entry name" value="YcaO"/>
    <property type="match status" value="1"/>
</dbReference>
<keyword evidence="3" id="KW-1185">Reference proteome</keyword>
<sequence>MTSAAAAVREAPGLTGLLDRAGLAAVVVGGWGDGAVVEAGPAVAGRPVVVWVAGGRGAVVRVLPAGTPVGPLTAHRALHARWVAAGPLEATSAVGGARADDPGPAARLARLVPAVLAALIVVRRTGRPVTRTVDLLTGTGRSVPDGLADLDPGAPVVRSRGVGRERDMAHVTAQESALSESGLGVLGPLQGVRWDLPGTVVTYGESVVPRTGGGRQVHWGGHATSVRASRTAGLLEGLERLAPADPDGRADLRTASLAELAAAGAEAVDPAACGLYSEEFHRAHPQVPRWDPTAPTTWVRGRRLVAGGAPRPVWVHRALALHDAAAPGERFVEECSSGCASGASLAEAALHGVLELLERDAFLRAFFGSAGAVELRPDAATPAPVQHLLRRMEFLGFRVRFFEVPTGFGPVVVVAVATDLGGGGGACVGAGAAFDTTSAARAALAEVASDAPTIATRRTARRAELEAMAEDHSLVRRLADHADLYCLPRMVAELDRLDGGTRTSWRVAVDADRDRLGWDVTSLDLAGNLDRLVGRFAEQGMAVAVVDQTTRLQERLGVRTARAVVPGLLPIDFGAGRQRCFGMARSTEVGGPAREADSVPHPFP</sequence>
<proteinExistence type="predicted"/>
<dbReference type="Gene3D" id="3.30.160.660">
    <property type="match status" value="1"/>
</dbReference>
<dbReference type="Proteomes" id="UP001565927">
    <property type="component" value="Unassembled WGS sequence"/>
</dbReference>
<dbReference type="EMBL" id="JBGFTU010000026">
    <property type="protein sequence ID" value="MEZ0166688.1"/>
    <property type="molecule type" value="Genomic_DNA"/>
</dbReference>
<name>A0ABV4H539_9ACTN</name>
<feature type="domain" description="YcaO" evidence="1">
    <location>
        <begin position="221"/>
        <end position="604"/>
    </location>
</feature>
<evidence type="ECO:0000313" key="2">
    <source>
        <dbReference type="EMBL" id="MEZ0166688.1"/>
    </source>
</evidence>
<accession>A0ABV4H539</accession>
<dbReference type="Gene3D" id="3.30.1330.230">
    <property type="match status" value="1"/>
</dbReference>
<reference evidence="2 3" key="1">
    <citation type="submission" date="2024-07" db="EMBL/GenBank/DDBJ databases">
        <authorList>
            <person name="Thanompreechachai J."/>
            <person name="Duangmal K."/>
        </authorList>
    </citation>
    <scope>NUCLEOTIDE SEQUENCE [LARGE SCALE GENOMIC DNA]</scope>
    <source>
        <strain evidence="2 3">LSe6-4</strain>
    </source>
</reference>
<gene>
    <name evidence="2" type="ORF">AB2L27_18170</name>
</gene>
<organism evidence="2 3">
    <name type="scientific">Kineococcus halophytocola</name>
    <dbReference type="NCBI Taxonomy" id="3234027"/>
    <lineage>
        <taxon>Bacteria</taxon>
        <taxon>Bacillati</taxon>
        <taxon>Actinomycetota</taxon>
        <taxon>Actinomycetes</taxon>
        <taxon>Kineosporiales</taxon>
        <taxon>Kineosporiaceae</taxon>
        <taxon>Kineococcus</taxon>
    </lineage>
</organism>
<dbReference type="Gene3D" id="3.30.40.250">
    <property type="match status" value="1"/>
</dbReference>
<evidence type="ECO:0000259" key="1">
    <source>
        <dbReference type="PROSITE" id="PS51664"/>
    </source>
</evidence>
<evidence type="ECO:0000313" key="3">
    <source>
        <dbReference type="Proteomes" id="UP001565927"/>
    </source>
</evidence>
<dbReference type="RefSeq" id="WP_370442903.1">
    <property type="nucleotide sequence ID" value="NZ_JBGFTU010000026.1"/>
</dbReference>
<dbReference type="PANTHER" id="PTHR37809">
    <property type="entry name" value="RIBOSOMAL PROTEIN S12 METHYLTHIOTRANSFERASE ACCESSORY FACTOR YCAO"/>
    <property type="match status" value="1"/>
</dbReference>
<comment type="caution">
    <text evidence="2">The sequence shown here is derived from an EMBL/GenBank/DDBJ whole genome shotgun (WGS) entry which is preliminary data.</text>
</comment>
<dbReference type="InterPro" id="IPR003776">
    <property type="entry name" value="YcaO-like_dom"/>
</dbReference>